<dbReference type="EMBL" id="CH940654">
    <property type="protein sequence ID" value="EDW57511.1"/>
    <property type="molecule type" value="Genomic_DNA"/>
</dbReference>
<evidence type="ECO:0000259" key="3">
    <source>
        <dbReference type="SMART" id="SM01117"/>
    </source>
</evidence>
<evidence type="ECO:0000256" key="1">
    <source>
        <dbReference type="ARBA" id="ARBA00038357"/>
    </source>
</evidence>
<evidence type="ECO:0000313" key="6">
    <source>
        <dbReference type="Proteomes" id="UP000008792"/>
    </source>
</evidence>
<dbReference type="SUPFAM" id="SSF55856">
    <property type="entry name" value="Cytochrome b5-like heme/steroid binding domain"/>
    <property type="match status" value="1"/>
</dbReference>
<feature type="domain" description="Cytochrome b5 heme-binding" evidence="3">
    <location>
        <begin position="80"/>
        <end position="178"/>
    </location>
</feature>
<dbReference type="InterPro" id="IPR036400">
    <property type="entry name" value="Cyt_B5-like_heme/steroid_sf"/>
</dbReference>
<dbReference type="AlphaFoldDB" id="B4M8I5"/>
<dbReference type="PANTHER" id="PTHR10281:SF106">
    <property type="entry name" value="IP06960P-RELATED"/>
    <property type="match status" value="1"/>
</dbReference>
<dbReference type="HOGENOM" id="CLU_042860_1_0_1"/>
<dbReference type="InParanoid" id="B4M8I5"/>
<dbReference type="Pfam" id="PF00173">
    <property type="entry name" value="Cyt-b5"/>
    <property type="match status" value="1"/>
</dbReference>
<dbReference type="EMBL" id="CH940654">
    <property type="protein sequence ID" value="KRF77803.1"/>
    <property type="molecule type" value="Genomic_DNA"/>
</dbReference>
<dbReference type="InterPro" id="IPR001199">
    <property type="entry name" value="Cyt_B5-like_heme/steroid-bd"/>
</dbReference>
<evidence type="ECO:0000313" key="5">
    <source>
        <dbReference type="EMBL" id="KRF77803.1"/>
    </source>
</evidence>
<evidence type="ECO:0000256" key="2">
    <source>
        <dbReference type="SAM" id="Phobius"/>
    </source>
</evidence>
<proteinExistence type="inferred from homology"/>
<organism evidence="4 6">
    <name type="scientific">Drosophila virilis</name>
    <name type="common">Fruit fly</name>
    <dbReference type="NCBI Taxonomy" id="7244"/>
    <lineage>
        <taxon>Eukaryota</taxon>
        <taxon>Metazoa</taxon>
        <taxon>Ecdysozoa</taxon>
        <taxon>Arthropoda</taxon>
        <taxon>Hexapoda</taxon>
        <taxon>Insecta</taxon>
        <taxon>Pterygota</taxon>
        <taxon>Neoptera</taxon>
        <taxon>Endopterygota</taxon>
        <taxon>Diptera</taxon>
        <taxon>Brachycera</taxon>
        <taxon>Muscomorpha</taxon>
        <taxon>Ephydroidea</taxon>
        <taxon>Drosophilidae</taxon>
        <taxon>Drosophila</taxon>
    </lineage>
</organism>
<dbReference type="FunFam" id="3.10.120.10:FF:000003">
    <property type="entry name" value="membrane-associated progesterone receptor component 1"/>
    <property type="match status" value="1"/>
</dbReference>
<name>B4M8I5_DROVI</name>
<dbReference type="GO" id="GO:0016020">
    <property type="term" value="C:membrane"/>
    <property type="evidence" value="ECO:0007669"/>
    <property type="project" value="TreeGrafter"/>
</dbReference>
<sequence length="206" mass="24048">MSEKNGQTKSLEAKLPWYYNLYNTIKDTPINLTLLLVSAFVFYKVVNITRQRRNLNRIRNFFGYDKGNQISQLPPLHRDFTVKELLEYNGTQEDGRILVAVNFNVYDVSCAKHFYGEGGTYPQYAGCDISRSLINFSAERNDCLDFDDLSDLTAKQRSTLVEWDQQYAEKYPFVGHLMREEEPPIIDANEEDKNAELEKLLEEYKM</sequence>
<dbReference type="SMR" id="B4M8I5"/>
<feature type="transmembrane region" description="Helical" evidence="2">
    <location>
        <begin position="30"/>
        <end position="49"/>
    </location>
</feature>
<dbReference type="Gene3D" id="3.10.120.10">
    <property type="entry name" value="Cytochrome b5-like heme/steroid binding domain"/>
    <property type="match status" value="1"/>
</dbReference>
<dbReference type="GO" id="GO:0005783">
    <property type="term" value="C:endoplasmic reticulum"/>
    <property type="evidence" value="ECO:0007669"/>
    <property type="project" value="TreeGrafter"/>
</dbReference>
<comment type="similarity">
    <text evidence="1">Belongs to the cytochrome b5 family. MAPR subfamily.</text>
</comment>
<dbReference type="FunCoup" id="B4M8I5">
    <property type="interactions" value="82"/>
</dbReference>
<dbReference type="InterPro" id="IPR050577">
    <property type="entry name" value="MAPR/NEUFC/NENF-like"/>
</dbReference>
<dbReference type="KEGG" id="dvi:6634180"/>
<reference evidence="4" key="2">
    <citation type="journal article" date="2008" name="Bioinformatics">
        <title>Assembly reconciliation.</title>
        <authorList>
            <person name="Zimin A.V."/>
            <person name="Smith D.R."/>
            <person name="Sutton G."/>
            <person name="Yorke J.A."/>
        </authorList>
    </citation>
    <scope>NUCLEOTIDE SEQUENCE</scope>
    <source>
        <strain evidence="4">TSC#15010-1051.87</strain>
    </source>
</reference>
<accession>B4M8I5</accession>
<reference evidence="4" key="3">
    <citation type="submission" date="2008-06" db="EMBL/GenBank/DDBJ databases">
        <authorList>
            <consortium name="FlyBase"/>
        </authorList>
    </citation>
    <scope>NUCLEOTIDE SEQUENCE</scope>
    <source>
        <strain evidence="4">TSC#15010-1051.87</strain>
    </source>
</reference>
<keyword evidence="2" id="KW-0472">Membrane</keyword>
<evidence type="ECO:0000313" key="4">
    <source>
        <dbReference type="EMBL" id="EDW57511.1"/>
    </source>
</evidence>
<dbReference type="OMA" id="EYNGTRE"/>
<keyword evidence="2" id="KW-0812">Transmembrane</keyword>
<protein>
    <submittedName>
        <fullName evidence="4">Uncharacterized protein, isoform A</fullName>
    </submittedName>
    <submittedName>
        <fullName evidence="5">Uncharacterized protein, isoform B</fullName>
    </submittedName>
</protein>
<dbReference type="eggNOG" id="KOG1110">
    <property type="taxonomic scope" value="Eukaryota"/>
</dbReference>
<dbReference type="PANTHER" id="PTHR10281">
    <property type="entry name" value="MEMBRANE-ASSOCIATED PROGESTERONE RECEPTOR COMPONENT-RELATED"/>
    <property type="match status" value="1"/>
</dbReference>
<reference evidence="4 6" key="1">
    <citation type="journal article" date="2007" name="Nature">
        <title>Evolution of genes and genomes on the Drosophila phylogeny.</title>
        <authorList>
            <consortium name="Drosophila 12 Genomes Consortium"/>
            <person name="Clark A.G."/>
            <person name="Eisen M.B."/>
            <person name="Smith D.R."/>
            <person name="Bergman C.M."/>
            <person name="Oliver B."/>
            <person name="Markow T.A."/>
            <person name="Kaufman T.C."/>
            <person name="Kellis M."/>
            <person name="Gelbart W."/>
            <person name="Iyer V.N."/>
            <person name="Pollard D.A."/>
            <person name="Sackton T.B."/>
            <person name="Larracuente A.M."/>
            <person name="Singh N.D."/>
            <person name="Abad J.P."/>
            <person name="Abt D.N."/>
            <person name="Adryan B."/>
            <person name="Aguade M."/>
            <person name="Akashi H."/>
            <person name="Anderson W.W."/>
            <person name="Aquadro C.F."/>
            <person name="Ardell D.H."/>
            <person name="Arguello R."/>
            <person name="Artieri C.G."/>
            <person name="Barbash D.A."/>
            <person name="Barker D."/>
            <person name="Barsanti P."/>
            <person name="Batterham P."/>
            <person name="Batzoglou S."/>
            <person name="Begun D."/>
            <person name="Bhutkar A."/>
            <person name="Blanco E."/>
            <person name="Bosak S.A."/>
            <person name="Bradley R.K."/>
            <person name="Brand A.D."/>
            <person name="Brent M.R."/>
            <person name="Brooks A.N."/>
            <person name="Brown R.H."/>
            <person name="Butlin R.K."/>
            <person name="Caggese C."/>
            <person name="Calvi B.R."/>
            <person name="Bernardo de Carvalho A."/>
            <person name="Caspi A."/>
            <person name="Castrezana S."/>
            <person name="Celniker S.E."/>
            <person name="Chang J.L."/>
            <person name="Chapple C."/>
            <person name="Chatterji S."/>
            <person name="Chinwalla A."/>
            <person name="Civetta A."/>
            <person name="Clifton S.W."/>
            <person name="Comeron J.M."/>
            <person name="Costello J.C."/>
            <person name="Coyne J.A."/>
            <person name="Daub J."/>
            <person name="David R.G."/>
            <person name="Delcher A.L."/>
            <person name="Delehaunty K."/>
            <person name="Do C.B."/>
            <person name="Ebling H."/>
            <person name="Edwards K."/>
            <person name="Eickbush T."/>
            <person name="Evans J.D."/>
            <person name="Filipski A."/>
            <person name="Findeiss S."/>
            <person name="Freyhult E."/>
            <person name="Fulton L."/>
            <person name="Fulton R."/>
            <person name="Garcia A.C."/>
            <person name="Gardiner A."/>
            <person name="Garfield D.A."/>
            <person name="Garvin B.E."/>
            <person name="Gibson G."/>
            <person name="Gilbert D."/>
            <person name="Gnerre S."/>
            <person name="Godfrey J."/>
            <person name="Good R."/>
            <person name="Gotea V."/>
            <person name="Gravely B."/>
            <person name="Greenberg A.J."/>
            <person name="Griffiths-Jones S."/>
            <person name="Gross S."/>
            <person name="Guigo R."/>
            <person name="Gustafson E.A."/>
            <person name="Haerty W."/>
            <person name="Hahn M.W."/>
            <person name="Halligan D.L."/>
            <person name="Halpern A.L."/>
            <person name="Halter G.M."/>
            <person name="Han M.V."/>
            <person name="Heger A."/>
            <person name="Hillier L."/>
            <person name="Hinrichs A.S."/>
            <person name="Holmes I."/>
            <person name="Hoskins R.A."/>
            <person name="Hubisz M.J."/>
            <person name="Hultmark D."/>
            <person name="Huntley M.A."/>
            <person name="Jaffe D.B."/>
            <person name="Jagadeeshan S."/>
            <person name="Jeck W.R."/>
            <person name="Johnson J."/>
            <person name="Jones C.D."/>
            <person name="Jordan W.C."/>
            <person name="Karpen G.H."/>
            <person name="Kataoka E."/>
            <person name="Keightley P.D."/>
            <person name="Kheradpour P."/>
            <person name="Kirkness E.F."/>
            <person name="Koerich L.B."/>
            <person name="Kristiansen K."/>
            <person name="Kudrna D."/>
            <person name="Kulathinal R.J."/>
            <person name="Kumar S."/>
            <person name="Kwok R."/>
            <person name="Lander E."/>
            <person name="Langley C.H."/>
            <person name="Lapoint R."/>
            <person name="Lazzaro B.P."/>
            <person name="Lee S.J."/>
            <person name="Levesque L."/>
            <person name="Li R."/>
            <person name="Lin C.F."/>
            <person name="Lin M.F."/>
            <person name="Lindblad-Toh K."/>
            <person name="Llopart A."/>
            <person name="Long M."/>
            <person name="Low L."/>
            <person name="Lozovsky E."/>
            <person name="Lu J."/>
            <person name="Luo M."/>
            <person name="Machado C.A."/>
            <person name="Makalowski W."/>
            <person name="Marzo M."/>
            <person name="Matsuda M."/>
            <person name="Matzkin L."/>
            <person name="McAllister B."/>
            <person name="McBride C.S."/>
            <person name="McKernan B."/>
            <person name="McKernan K."/>
            <person name="Mendez-Lago M."/>
            <person name="Minx P."/>
            <person name="Mollenhauer M.U."/>
            <person name="Montooth K."/>
            <person name="Mount S.M."/>
            <person name="Mu X."/>
            <person name="Myers E."/>
            <person name="Negre B."/>
            <person name="Newfeld S."/>
            <person name="Nielsen R."/>
            <person name="Noor M.A."/>
            <person name="O'Grady P."/>
            <person name="Pachter L."/>
            <person name="Papaceit M."/>
            <person name="Parisi M.J."/>
            <person name="Parisi M."/>
            <person name="Parts L."/>
            <person name="Pedersen J.S."/>
            <person name="Pesole G."/>
            <person name="Phillippy A.M."/>
            <person name="Ponting C.P."/>
            <person name="Pop M."/>
            <person name="Porcelli D."/>
            <person name="Powell J.R."/>
            <person name="Prohaska S."/>
            <person name="Pruitt K."/>
            <person name="Puig M."/>
            <person name="Quesneville H."/>
            <person name="Ram K.R."/>
            <person name="Rand D."/>
            <person name="Rasmussen M.D."/>
            <person name="Reed L.K."/>
            <person name="Reenan R."/>
            <person name="Reily A."/>
            <person name="Remington K.A."/>
            <person name="Rieger T.T."/>
            <person name="Ritchie M.G."/>
            <person name="Robin C."/>
            <person name="Rogers Y.H."/>
            <person name="Rohde C."/>
            <person name="Rozas J."/>
            <person name="Rubenfield M.J."/>
            <person name="Ruiz A."/>
            <person name="Russo S."/>
            <person name="Salzberg S.L."/>
            <person name="Sanchez-Gracia A."/>
            <person name="Saranga D.J."/>
            <person name="Sato H."/>
            <person name="Schaeffer S.W."/>
            <person name="Schatz M.C."/>
            <person name="Schlenke T."/>
            <person name="Schwartz R."/>
            <person name="Segarra C."/>
            <person name="Singh R.S."/>
            <person name="Sirot L."/>
            <person name="Sirota M."/>
            <person name="Sisneros N.B."/>
            <person name="Smith C.D."/>
            <person name="Smith T.F."/>
            <person name="Spieth J."/>
            <person name="Stage D.E."/>
            <person name="Stark A."/>
            <person name="Stephan W."/>
            <person name="Strausberg R.L."/>
            <person name="Strempel S."/>
            <person name="Sturgill D."/>
            <person name="Sutton G."/>
            <person name="Sutton G.G."/>
            <person name="Tao W."/>
            <person name="Teichmann S."/>
            <person name="Tobari Y.N."/>
            <person name="Tomimura Y."/>
            <person name="Tsolas J.M."/>
            <person name="Valente V.L."/>
            <person name="Venter E."/>
            <person name="Venter J.C."/>
            <person name="Vicario S."/>
            <person name="Vieira F.G."/>
            <person name="Vilella A.J."/>
            <person name="Villasante A."/>
            <person name="Walenz B."/>
            <person name="Wang J."/>
            <person name="Wasserman M."/>
            <person name="Watts T."/>
            <person name="Wilson D."/>
            <person name="Wilson R.K."/>
            <person name="Wing R.A."/>
            <person name="Wolfner M.F."/>
            <person name="Wong A."/>
            <person name="Wong G.K."/>
            <person name="Wu C.I."/>
            <person name="Wu G."/>
            <person name="Yamamoto D."/>
            <person name="Yang H.P."/>
            <person name="Yang S.P."/>
            <person name="Yorke J.A."/>
            <person name="Yoshida K."/>
            <person name="Zdobnov E."/>
            <person name="Zhang P."/>
            <person name="Zhang Y."/>
            <person name="Zimin A.V."/>
            <person name="Baldwin J."/>
            <person name="Abdouelleil A."/>
            <person name="Abdulkadir J."/>
            <person name="Abebe A."/>
            <person name="Abera B."/>
            <person name="Abreu J."/>
            <person name="Acer S.C."/>
            <person name="Aftuck L."/>
            <person name="Alexander A."/>
            <person name="An P."/>
            <person name="Anderson E."/>
            <person name="Anderson S."/>
            <person name="Arachi H."/>
            <person name="Azer M."/>
            <person name="Bachantsang P."/>
            <person name="Barry A."/>
            <person name="Bayul T."/>
            <person name="Berlin A."/>
            <person name="Bessette D."/>
            <person name="Bloom T."/>
            <person name="Blye J."/>
            <person name="Boguslavskiy L."/>
            <person name="Bonnet C."/>
            <person name="Boukhgalter B."/>
            <person name="Bourzgui I."/>
            <person name="Brown A."/>
            <person name="Cahill P."/>
            <person name="Channer S."/>
            <person name="Cheshatsang Y."/>
            <person name="Chuda L."/>
            <person name="Citroen M."/>
            <person name="Collymore A."/>
            <person name="Cooke P."/>
            <person name="Costello M."/>
            <person name="D'Aco K."/>
            <person name="Daza R."/>
            <person name="De Haan G."/>
            <person name="DeGray S."/>
            <person name="DeMaso C."/>
            <person name="Dhargay N."/>
            <person name="Dooley K."/>
            <person name="Dooley E."/>
            <person name="Doricent M."/>
            <person name="Dorje P."/>
            <person name="Dorjee K."/>
            <person name="Dupes A."/>
            <person name="Elong R."/>
            <person name="Falk J."/>
            <person name="Farina A."/>
            <person name="Faro S."/>
            <person name="Ferguson D."/>
            <person name="Fisher S."/>
            <person name="Foley C.D."/>
            <person name="Franke A."/>
            <person name="Friedrich D."/>
            <person name="Gadbois L."/>
            <person name="Gearin G."/>
            <person name="Gearin C.R."/>
            <person name="Giannoukos G."/>
            <person name="Goode T."/>
            <person name="Graham J."/>
            <person name="Grandbois E."/>
            <person name="Grewal S."/>
            <person name="Gyaltsen K."/>
            <person name="Hafez N."/>
            <person name="Hagos B."/>
            <person name="Hall J."/>
            <person name="Henson C."/>
            <person name="Hollinger A."/>
            <person name="Honan T."/>
            <person name="Huard M.D."/>
            <person name="Hughes L."/>
            <person name="Hurhula B."/>
            <person name="Husby M.E."/>
            <person name="Kamat A."/>
            <person name="Kanga B."/>
            <person name="Kashin S."/>
            <person name="Khazanovich D."/>
            <person name="Kisner P."/>
            <person name="Lance K."/>
            <person name="Lara M."/>
            <person name="Lee W."/>
            <person name="Lennon N."/>
            <person name="Letendre F."/>
            <person name="LeVine R."/>
            <person name="Lipovsky A."/>
            <person name="Liu X."/>
            <person name="Liu J."/>
            <person name="Liu S."/>
            <person name="Lokyitsang T."/>
            <person name="Lokyitsang Y."/>
            <person name="Lubonja R."/>
            <person name="Lui A."/>
            <person name="MacDonald P."/>
            <person name="Magnisalis V."/>
            <person name="Maru K."/>
            <person name="Matthews C."/>
            <person name="McCusker W."/>
            <person name="McDonough S."/>
            <person name="Mehta T."/>
            <person name="Meldrim J."/>
            <person name="Meneus L."/>
            <person name="Mihai O."/>
            <person name="Mihalev A."/>
            <person name="Mihova T."/>
            <person name="Mittelman R."/>
            <person name="Mlenga V."/>
            <person name="Montmayeur A."/>
            <person name="Mulrain L."/>
            <person name="Navidi A."/>
            <person name="Naylor J."/>
            <person name="Negash T."/>
            <person name="Nguyen T."/>
            <person name="Nguyen N."/>
            <person name="Nicol R."/>
            <person name="Norbu C."/>
            <person name="Norbu N."/>
            <person name="Novod N."/>
            <person name="O'Neill B."/>
            <person name="Osman S."/>
            <person name="Markiewicz E."/>
            <person name="Oyono O.L."/>
            <person name="Patti C."/>
            <person name="Phunkhang P."/>
            <person name="Pierre F."/>
            <person name="Priest M."/>
            <person name="Raghuraman S."/>
            <person name="Rege F."/>
            <person name="Reyes R."/>
            <person name="Rise C."/>
            <person name="Rogov P."/>
            <person name="Ross K."/>
            <person name="Ryan E."/>
            <person name="Settipalli S."/>
            <person name="Shea T."/>
            <person name="Sherpa N."/>
            <person name="Shi L."/>
            <person name="Shih D."/>
            <person name="Sparrow T."/>
            <person name="Spaulding J."/>
            <person name="Stalker J."/>
            <person name="Stange-Thomann N."/>
            <person name="Stavropoulos S."/>
            <person name="Stone C."/>
            <person name="Strader C."/>
            <person name="Tesfaye S."/>
            <person name="Thomson T."/>
            <person name="Thoulutsang Y."/>
            <person name="Thoulutsang D."/>
            <person name="Topham K."/>
            <person name="Topping I."/>
            <person name="Tsamla T."/>
            <person name="Vassiliev H."/>
            <person name="Vo A."/>
            <person name="Wangchuk T."/>
            <person name="Wangdi T."/>
            <person name="Weiand M."/>
            <person name="Wilkinson J."/>
            <person name="Wilson A."/>
            <person name="Yadav S."/>
            <person name="Young G."/>
            <person name="Yu Q."/>
            <person name="Zembek L."/>
            <person name="Zhong D."/>
            <person name="Zimmer A."/>
            <person name="Zwirko Z."/>
            <person name="Jaffe D.B."/>
            <person name="Alvarez P."/>
            <person name="Brockman W."/>
            <person name="Butler J."/>
            <person name="Chin C."/>
            <person name="Gnerre S."/>
            <person name="Grabherr M."/>
            <person name="Kleber M."/>
            <person name="Mauceli E."/>
            <person name="MacCallum I."/>
        </authorList>
    </citation>
    <scope>NUCLEOTIDE SEQUENCE [LARGE SCALE GENOMIC DNA]</scope>
    <source>
        <strain evidence="4">TSC#15010-1051.87</strain>
        <strain evidence="6">Tucson 15010-1051.87</strain>
    </source>
</reference>
<keyword evidence="6" id="KW-1185">Reference proteome</keyword>
<dbReference type="Proteomes" id="UP000008792">
    <property type="component" value="Unassembled WGS sequence"/>
</dbReference>
<gene>
    <name evidence="4" type="primary">Dvir\GJ18128</name>
    <name evidence="4" type="ORF">Dvir_GJ18128</name>
</gene>
<dbReference type="SMART" id="SM01117">
    <property type="entry name" value="Cyt-b5"/>
    <property type="match status" value="1"/>
</dbReference>
<dbReference type="OrthoDB" id="547796at2759"/>
<keyword evidence="2" id="KW-1133">Transmembrane helix</keyword>